<reference evidence="3" key="1">
    <citation type="submission" date="2017-09" db="EMBL/GenBank/DDBJ databases">
        <authorList>
            <person name="Feng G."/>
            <person name="Zhu H."/>
        </authorList>
    </citation>
    <scope>NUCLEOTIDE SEQUENCE [LARGE SCALE GENOMIC DNA]</scope>
    <source>
        <strain evidence="3">1PNM-20</strain>
    </source>
</reference>
<keyword evidence="3" id="KW-1185">Reference proteome</keyword>
<keyword evidence="1" id="KW-0812">Transmembrane</keyword>
<dbReference type="Pfam" id="PF06197">
    <property type="entry name" value="DUF998"/>
    <property type="match status" value="1"/>
</dbReference>
<dbReference type="AlphaFoldDB" id="A0A2A2SEX3"/>
<comment type="caution">
    <text evidence="2">The sequence shown here is derived from an EMBL/GenBank/DDBJ whole genome shotgun (WGS) entry which is preliminary data.</text>
</comment>
<evidence type="ECO:0008006" key="4">
    <source>
        <dbReference type="Google" id="ProtNLM"/>
    </source>
</evidence>
<feature type="transmembrane region" description="Helical" evidence="1">
    <location>
        <begin position="193"/>
        <end position="213"/>
    </location>
</feature>
<dbReference type="EMBL" id="NSLI01000003">
    <property type="protein sequence ID" value="PAX07806.1"/>
    <property type="molecule type" value="Genomic_DNA"/>
</dbReference>
<keyword evidence="1" id="KW-0472">Membrane</keyword>
<dbReference type="SUPFAM" id="SSF158745">
    <property type="entry name" value="LanC-like"/>
    <property type="match status" value="1"/>
</dbReference>
<organism evidence="2 3">
    <name type="scientific">Sphingomonas lenta</name>
    <dbReference type="NCBI Taxonomy" id="1141887"/>
    <lineage>
        <taxon>Bacteria</taxon>
        <taxon>Pseudomonadati</taxon>
        <taxon>Pseudomonadota</taxon>
        <taxon>Alphaproteobacteria</taxon>
        <taxon>Sphingomonadales</taxon>
        <taxon>Sphingomonadaceae</taxon>
        <taxon>Sphingomonas</taxon>
    </lineage>
</organism>
<name>A0A2A2SEX3_9SPHN</name>
<dbReference type="RefSeq" id="WP_095998049.1">
    <property type="nucleotide sequence ID" value="NZ_NSLI01000003.1"/>
</dbReference>
<sequence length="238" mass="26374">MATNIADPFPAVVPHADDPHNISSSYFSLRRGLAGIAIAFLIVLWIAGGPTQLQSSISAYYHFDNGALRDVFVGVLCAIGAFLHFYRGYSTKENIALNCAGIAAVLIALFPMTWPEGARTTWTGYIHGTSAVLFFLLIAYVCVFRSAETLRHIDDPNRRAWFARAYKTLGTLMIAVPASIWIIHQFFPAQEKSYLVFAIEVAGIYVFSAFWLIKSWEIASLKRRPETQAGFTEEAPAT</sequence>
<gene>
    <name evidence="2" type="ORF">CKY28_09260</name>
</gene>
<accession>A0A2A2SEX3</accession>
<feature type="transmembrane region" description="Helical" evidence="1">
    <location>
        <begin position="67"/>
        <end position="86"/>
    </location>
</feature>
<dbReference type="OrthoDB" id="9803163at2"/>
<feature type="transmembrane region" description="Helical" evidence="1">
    <location>
        <begin position="95"/>
        <end position="113"/>
    </location>
</feature>
<dbReference type="Proteomes" id="UP000218151">
    <property type="component" value="Unassembled WGS sequence"/>
</dbReference>
<feature type="transmembrane region" description="Helical" evidence="1">
    <location>
        <begin position="165"/>
        <end position="187"/>
    </location>
</feature>
<dbReference type="InterPro" id="IPR009339">
    <property type="entry name" value="DUF998"/>
</dbReference>
<protein>
    <recommendedName>
        <fullName evidence="4">DUF998 domain-containing protein</fullName>
    </recommendedName>
</protein>
<proteinExistence type="predicted"/>
<feature type="transmembrane region" description="Helical" evidence="1">
    <location>
        <begin position="29"/>
        <end position="47"/>
    </location>
</feature>
<keyword evidence="1" id="KW-1133">Transmembrane helix</keyword>
<evidence type="ECO:0000313" key="2">
    <source>
        <dbReference type="EMBL" id="PAX07806.1"/>
    </source>
</evidence>
<evidence type="ECO:0000313" key="3">
    <source>
        <dbReference type="Proteomes" id="UP000218151"/>
    </source>
</evidence>
<feature type="transmembrane region" description="Helical" evidence="1">
    <location>
        <begin position="125"/>
        <end position="144"/>
    </location>
</feature>
<evidence type="ECO:0000256" key="1">
    <source>
        <dbReference type="SAM" id="Phobius"/>
    </source>
</evidence>